<dbReference type="PROSITE" id="PS51063">
    <property type="entry name" value="HTH_CRP_2"/>
    <property type="match status" value="1"/>
</dbReference>
<evidence type="ECO:0000256" key="3">
    <source>
        <dbReference type="ARBA" id="ARBA00023163"/>
    </source>
</evidence>
<dbReference type="GO" id="GO:0003700">
    <property type="term" value="F:DNA-binding transcription factor activity"/>
    <property type="evidence" value="ECO:0007669"/>
    <property type="project" value="TreeGrafter"/>
</dbReference>
<dbReference type="SUPFAM" id="SSF46785">
    <property type="entry name" value="Winged helix' DNA-binding domain"/>
    <property type="match status" value="1"/>
</dbReference>
<dbReference type="CDD" id="cd00092">
    <property type="entry name" value="HTH_CRP"/>
    <property type="match status" value="1"/>
</dbReference>
<proteinExistence type="predicted"/>
<dbReference type="PRINTS" id="PR00034">
    <property type="entry name" value="HTHCRP"/>
</dbReference>
<dbReference type="Gene3D" id="1.10.10.10">
    <property type="entry name" value="Winged helix-like DNA-binding domain superfamily/Winged helix DNA-binding domain"/>
    <property type="match status" value="1"/>
</dbReference>
<dbReference type="PANTHER" id="PTHR24567">
    <property type="entry name" value="CRP FAMILY TRANSCRIPTIONAL REGULATORY PROTEIN"/>
    <property type="match status" value="1"/>
</dbReference>
<keyword evidence="2" id="KW-0238">DNA-binding</keyword>
<evidence type="ECO:0000256" key="2">
    <source>
        <dbReference type="ARBA" id="ARBA00023125"/>
    </source>
</evidence>
<dbReference type="InterPro" id="IPR050397">
    <property type="entry name" value="Env_Response_Regulators"/>
</dbReference>
<reference evidence="6" key="1">
    <citation type="submission" date="2020-11" db="EMBL/GenBank/DDBJ databases">
        <title>Halonatronomonas betainensis gen. nov., sp. nov. a novel haloalkaliphilic representative of the family Halanaerobiacae capable of betaine degradation.</title>
        <authorList>
            <person name="Boltyanskaya Y."/>
            <person name="Kevbrin V."/>
            <person name="Detkova E."/>
            <person name="Grouzdev D.S."/>
            <person name="Koziaeva V."/>
            <person name="Zhilina T."/>
        </authorList>
    </citation>
    <scope>NUCLEOTIDE SEQUENCE</scope>
    <source>
        <strain evidence="6">Z-7014</strain>
    </source>
</reference>
<dbReference type="InterPro" id="IPR018490">
    <property type="entry name" value="cNMP-bd_dom_sf"/>
</dbReference>
<dbReference type="CDD" id="cd00038">
    <property type="entry name" value="CAP_ED"/>
    <property type="match status" value="1"/>
</dbReference>
<dbReference type="InterPro" id="IPR014710">
    <property type="entry name" value="RmlC-like_jellyroll"/>
</dbReference>
<dbReference type="InterPro" id="IPR036390">
    <property type="entry name" value="WH_DNA-bd_sf"/>
</dbReference>
<dbReference type="AlphaFoldDB" id="A0A931F6E2"/>
<dbReference type="GO" id="GO:0005829">
    <property type="term" value="C:cytosol"/>
    <property type="evidence" value="ECO:0007669"/>
    <property type="project" value="TreeGrafter"/>
</dbReference>
<dbReference type="EMBL" id="JADPIE010000003">
    <property type="protein sequence ID" value="MBF8436825.1"/>
    <property type="molecule type" value="Genomic_DNA"/>
</dbReference>
<evidence type="ECO:0000313" key="6">
    <source>
        <dbReference type="EMBL" id="MBF8436825.1"/>
    </source>
</evidence>
<organism evidence="6 7">
    <name type="scientific">Halonatronomonas betaini</name>
    <dbReference type="NCBI Taxonomy" id="2778430"/>
    <lineage>
        <taxon>Bacteria</taxon>
        <taxon>Bacillati</taxon>
        <taxon>Bacillota</taxon>
        <taxon>Clostridia</taxon>
        <taxon>Halanaerobiales</taxon>
        <taxon>Halarsenatibacteraceae</taxon>
        <taxon>Halonatronomonas</taxon>
    </lineage>
</organism>
<protein>
    <submittedName>
        <fullName evidence="6">Crp/Fnr family transcriptional regulator</fullName>
    </submittedName>
</protein>
<dbReference type="RefSeq" id="WP_270453742.1">
    <property type="nucleotide sequence ID" value="NZ_JADPIE010000003.1"/>
</dbReference>
<dbReference type="Pfam" id="PF00027">
    <property type="entry name" value="cNMP_binding"/>
    <property type="match status" value="1"/>
</dbReference>
<keyword evidence="7" id="KW-1185">Reference proteome</keyword>
<accession>A0A931F6E2</accession>
<evidence type="ECO:0000313" key="7">
    <source>
        <dbReference type="Proteomes" id="UP000621436"/>
    </source>
</evidence>
<evidence type="ECO:0000259" key="5">
    <source>
        <dbReference type="PROSITE" id="PS51063"/>
    </source>
</evidence>
<dbReference type="GO" id="GO:0003677">
    <property type="term" value="F:DNA binding"/>
    <property type="evidence" value="ECO:0007669"/>
    <property type="project" value="UniProtKB-KW"/>
</dbReference>
<dbReference type="Pfam" id="PF13545">
    <property type="entry name" value="HTH_Crp_2"/>
    <property type="match status" value="1"/>
</dbReference>
<dbReference type="InterPro" id="IPR000595">
    <property type="entry name" value="cNMP-bd_dom"/>
</dbReference>
<dbReference type="Gene3D" id="2.60.120.10">
    <property type="entry name" value="Jelly Rolls"/>
    <property type="match status" value="1"/>
</dbReference>
<dbReference type="SMART" id="SM00100">
    <property type="entry name" value="cNMP"/>
    <property type="match status" value="1"/>
</dbReference>
<keyword evidence="3" id="KW-0804">Transcription</keyword>
<dbReference type="InterPro" id="IPR036388">
    <property type="entry name" value="WH-like_DNA-bd_sf"/>
</dbReference>
<dbReference type="PROSITE" id="PS50042">
    <property type="entry name" value="CNMP_BINDING_3"/>
    <property type="match status" value="1"/>
</dbReference>
<dbReference type="SUPFAM" id="SSF51206">
    <property type="entry name" value="cAMP-binding domain-like"/>
    <property type="match status" value="1"/>
</dbReference>
<evidence type="ECO:0000259" key="4">
    <source>
        <dbReference type="PROSITE" id="PS50042"/>
    </source>
</evidence>
<keyword evidence="1" id="KW-0805">Transcription regulation</keyword>
<comment type="caution">
    <text evidence="6">The sequence shown here is derived from an EMBL/GenBank/DDBJ whole genome shotgun (WGS) entry which is preliminary data.</text>
</comment>
<name>A0A931F6E2_9FIRM</name>
<evidence type="ECO:0000256" key="1">
    <source>
        <dbReference type="ARBA" id="ARBA00023015"/>
    </source>
</evidence>
<dbReference type="PANTHER" id="PTHR24567:SF26">
    <property type="entry name" value="REGULATORY PROTEIN YEIL"/>
    <property type="match status" value="1"/>
</dbReference>
<sequence length="219" mass="25225">MTDFNFLKSFLIFSDLKKSQLEDIFELLSEKSFKKGETIFLAGDKGDSMFFLREGKVKITRTSPDGKEHIVKFIEPGEVFGEVILFGHERYPANTICLEDSRLSILKRDDFKEYFLQHPEIGWGMLKTMADKLYFSQSRIESLALLDSKSKIIQALLEMSSEDDVALEEMSQQQLANYLGLTRETVSRNLSQLKDDDLIENIGRKIHIKNREGLEAELL</sequence>
<gene>
    <name evidence="6" type="ORF">I0Q91_07040</name>
</gene>
<dbReference type="SMART" id="SM00419">
    <property type="entry name" value="HTH_CRP"/>
    <property type="match status" value="1"/>
</dbReference>
<feature type="domain" description="HTH crp-type" evidence="5">
    <location>
        <begin position="146"/>
        <end position="212"/>
    </location>
</feature>
<feature type="domain" description="Cyclic nucleotide-binding" evidence="4">
    <location>
        <begin position="12"/>
        <end position="132"/>
    </location>
</feature>
<dbReference type="Proteomes" id="UP000621436">
    <property type="component" value="Unassembled WGS sequence"/>
</dbReference>
<dbReference type="InterPro" id="IPR012318">
    <property type="entry name" value="HTH_CRP"/>
</dbReference>